<keyword evidence="4" id="KW-1185">Reference proteome</keyword>
<dbReference type="InterPro" id="IPR048243">
    <property type="entry name" value="AftB-like"/>
</dbReference>
<feature type="transmembrane region" description="Helical" evidence="1">
    <location>
        <begin position="248"/>
        <end position="268"/>
    </location>
</feature>
<dbReference type="EMBL" id="BAABIE010000003">
    <property type="protein sequence ID" value="GAA4742871.1"/>
    <property type="molecule type" value="Genomic_DNA"/>
</dbReference>
<evidence type="ECO:0000256" key="1">
    <source>
        <dbReference type="SAM" id="Phobius"/>
    </source>
</evidence>
<feature type="transmembrane region" description="Helical" evidence="1">
    <location>
        <begin position="225"/>
        <end position="241"/>
    </location>
</feature>
<dbReference type="NCBIfam" id="NF041480">
    <property type="entry name" value="flag_mot_ctl_ZomB"/>
    <property type="match status" value="1"/>
</dbReference>
<dbReference type="InterPro" id="IPR058983">
    <property type="entry name" value="AftB_C"/>
</dbReference>
<feature type="domain" description="Terminal beta-(1-&gt;2)-arabinofuranosyltransferase C-terminal" evidence="2">
    <location>
        <begin position="516"/>
        <end position="646"/>
    </location>
</feature>
<keyword evidence="1" id="KW-1133">Transmembrane helix</keyword>
<keyword evidence="3" id="KW-0282">Flagellum</keyword>
<dbReference type="RefSeq" id="WP_345312606.1">
    <property type="nucleotide sequence ID" value="NZ_BAABIE010000003.1"/>
</dbReference>
<sequence length="674" mass="74825">MADEVEADTATDSRTGRRWRTDRRLLVPGLSWLIGTALVTTFFAIGAWQRRWIADDGLIVLRTIRNLYAGNGPVFNAGERVEANTSTAWTYLLSFWGWVTGAQLEYVVLWVALILSVAAIPIAMYGTARLYGNRFLGAGTAGAKTLTLLLPLGSVVYIALPPARDFATSGLENGLVIFWIACLWCLFLAWAMRDRERTDWRANAAFLFLAFFAGLAPLIRPEITILGGLVLLVLFCAPIGWKLRVSMVVVAAVVPVGYQIFRMGYYAILVPHPAIAKDASGAKWGQGFTYLGNLFGPYTLLLPVILAVLVAAVVIATRVRSHDPEQIDPHAHIADDIPDILEPVSSQSRNWATRWVDFQARLQQPSTVVITVAVAGTLLTLYWLRQGGDFMHGRVLLAPLFILLLPLMVVPVTIPTSARTALARWRLAAAAFIILVVGGTVWWAAAISQNVLSDAGMDIGRDGIVDERRFYVANMANENPITAEDYLDYPRMRAMMERIEELDGKGGIILPSGNYDEWYVAELRKNLPENKRNQTTLYFLNLGMTGMNAPLDVRVIDQMGLAYPLAAHTERLEDGRIGHDKNLPTAWVIAETGGVAGGPGLPGYIDPIEVRQANVALTCPMTQSRFASYKETWSFARFRHNLRQAFEFNSYRIVRQPEYEILRCGLEPIKLDEK</sequence>
<feature type="transmembrane region" description="Helical" evidence="1">
    <location>
        <begin position="135"/>
        <end position="159"/>
    </location>
</feature>
<proteinExistence type="predicted"/>
<evidence type="ECO:0000313" key="4">
    <source>
        <dbReference type="Proteomes" id="UP001500822"/>
    </source>
</evidence>
<name>A0ABP8YZ80_9ACTN</name>
<feature type="transmembrane region" description="Helical" evidence="1">
    <location>
        <begin position="396"/>
        <end position="415"/>
    </location>
</feature>
<evidence type="ECO:0000313" key="3">
    <source>
        <dbReference type="EMBL" id="GAA4742871.1"/>
    </source>
</evidence>
<feature type="transmembrane region" description="Helical" evidence="1">
    <location>
        <begin position="107"/>
        <end position="128"/>
    </location>
</feature>
<feature type="transmembrane region" description="Helical" evidence="1">
    <location>
        <begin position="367"/>
        <end position="384"/>
    </location>
</feature>
<evidence type="ECO:0000259" key="2">
    <source>
        <dbReference type="Pfam" id="PF26371"/>
    </source>
</evidence>
<feature type="transmembrane region" description="Helical" evidence="1">
    <location>
        <begin position="202"/>
        <end position="219"/>
    </location>
</feature>
<feature type="transmembrane region" description="Helical" evidence="1">
    <location>
        <begin position="427"/>
        <end position="445"/>
    </location>
</feature>
<accession>A0ABP8YZ80</accession>
<keyword evidence="3" id="KW-0966">Cell projection</keyword>
<protein>
    <submittedName>
        <fullName evidence="3">Flagellar motor control protein ZomB</fullName>
    </submittedName>
</protein>
<keyword evidence="1" id="KW-0812">Transmembrane</keyword>
<dbReference type="Pfam" id="PF26371">
    <property type="entry name" value="AftB_C"/>
    <property type="match status" value="1"/>
</dbReference>
<keyword evidence="3" id="KW-0969">Cilium</keyword>
<feature type="transmembrane region" description="Helical" evidence="1">
    <location>
        <begin position="25"/>
        <end position="48"/>
    </location>
</feature>
<organism evidence="3 4">
    <name type="scientific">Gordonia alkaliphila</name>
    <dbReference type="NCBI Taxonomy" id="1053547"/>
    <lineage>
        <taxon>Bacteria</taxon>
        <taxon>Bacillati</taxon>
        <taxon>Actinomycetota</taxon>
        <taxon>Actinomycetes</taxon>
        <taxon>Mycobacteriales</taxon>
        <taxon>Gordoniaceae</taxon>
        <taxon>Gordonia</taxon>
    </lineage>
</organism>
<dbReference type="Proteomes" id="UP001500822">
    <property type="component" value="Unassembled WGS sequence"/>
</dbReference>
<comment type="caution">
    <text evidence="3">The sequence shown here is derived from an EMBL/GenBank/DDBJ whole genome shotgun (WGS) entry which is preliminary data.</text>
</comment>
<gene>
    <name evidence="3" type="primary">zomB</name>
    <name evidence="3" type="ORF">GCM10023217_09280</name>
</gene>
<keyword evidence="1" id="KW-0472">Membrane</keyword>
<feature type="transmembrane region" description="Helical" evidence="1">
    <location>
        <begin position="295"/>
        <end position="316"/>
    </location>
</feature>
<feature type="transmembrane region" description="Helical" evidence="1">
    <location>
        <begin position="171"/>
        <end position="190"/>
    </location>
</feature>
<reference evidence="4" key="1">
    <citation type="journal article" date="2019" name="Int. J. Syst. Evol. Microbiol.">
        <title>The Global Catalogue of Microorganisms (GCM) 10K type strain sequencing project: providing services to taxonomists for standard genome sequencing and annotation.</title>
        <authorList>
            <consortium name="The Broad Institute Genomics Platform"/>
            <consortium name="The Broad Institute Genome Sequencing Center for Infectious Disease"/>
            <person name="Wu L."/>
            <person name="Ma J."/>
        </authorList>
    </citation>
    <scope>NUCLEOTIDE SEQUENCE [LARGE SCALE GENOMIC DNA]</scope>
    <source>
        <strain evidence="4">JCM 18077</strain>
    </source>
</reference>